<dbReference type="SUPFAM" id="SSF57701">
    <property type="entry name" value="Zn2/Cys6 DNA-binding domain"/>
    <property type="match status" value="1"/>
</dbReference>
<dbReference type="InterPro" id="IPR052360">
    <property type="entry name" value="Transcr_Regulatory_Proteins"/>
</dbReference>
<evidence type="ECO:0000256" key="5">
    <source>
        <dbReference type="ARBA" id="ARBA00023163"/>
    </source>
</evidence>
<dbReference type="GO" id="GO:0008270">
    <property type="term" value="F:zinc ion binding"/>
    <property type="evidence" value="ECO:0007669"/>
    <property type="project" value="InterPro"/>
</dbReference>
<feature type="domain" description="Zn(2)-C6 fungal-type" evidence="7">
    <location>
        <begin position="44"/>
        <end position="70"/>
    </location>
</feature>
<keyword evidence="2" id="KW-0862">Zinc</keyword>
<accession>A0A7C8M6P3</accession>
<sequence length="567" mass="63874">MQLSRTSNYPLARGRKVKTGCRTCKYDLSYPLWENECVKLKKIRARKVKCDESRPACRRCVSTGRTCGGYGVWDRDGDIRGPKATPSNDVVEMGQCAWVVFTPSGLHIDKAPPATTLAEVATTEEQVYFDWFKCRTAPKLPGVFASYFWDTLVLQASAIEPAVLHAVLALSSAHRRKTPDSTDKERVCIPPDKQEQFMLRQYSKGITCLQDHLTSARGKKSLPVILIVCLLFTSLEYLRGRYRIGCTHLETGLELLKEWTQHTHRSADVDECLIDLFSRMRVQAKLFGYRTTKMSFLSAVPSSMPANKFGSLEEARNQLDHLIDEVIQLNTRHQTTSQMTTLEEHRCLQAQLQSWLFACNGSAAGSIGLGLRVSFAYQLLKLHHTMATIMASTCLSSKDQACFDTHTLLFLSIITNSIALFQASRDPELTPASEKDMSKSVLDLGFIPPLYYTATKCRVHRIRLQAIRLLEAVRHKEGIWDSTLAADAAREVMKIEEGEFYRRMEVAMDVFPLDAVPSLADLEQLPVLPRVYRLNEVHMVLLADGAGTIELVCTQYARHMMATHTRG</sequence>
<evidence type="ECO:0000256" key="6">
    <source>
        <dbReference type="ARBA" id="ARBA00023242"/>
    </source>
</evidence>
<keyword evidence="3" id="KW-0805">Transcription regulation</keyword>
<dbReference type="Pfam" id="PF11951">
    <property type="entry name" value="Fungal_trans_2"/>
    <property type="match status" value="1"/>
</dbReference>
<dbReference type="CDD" id="cd00067">
    <property type="entry name" value="GAL4"/>
    <property type="match status" value="1"/>
</dbReference>
<dbReference type="PANTHER" id="PTHR36206:SF16">
    <property type="entry name" value="TRANSCRIPTION FACTOR DOMAIN-CONTAINING PROTEIN-RELATED"/>
    <property type="match status" value="1"/>
</dbReference>
<reference evidence="8 9" key="1">
    <citation type="submission" date="2020-01" db="EMBL/GenBank/DDBJ databases">
        <authorList>
            <consortium name="DOE Joint Genome Institute"/>
            <person name="Haridas S."/>
            <person name="Albert R."/>
            <person name="Binder M."/>
            <person name="Bloem J."/>
            <person name="Labutti K."/>
            <person name="Salamov A."/>
            <person name="Andreopoulos B."/>
            <person name="Baker S.E."/>
            <person name="Barry K."/>
            <person name="Bills G."/>
            <person name="Bluhm B.H."/>
            <person name="Cannon C."/>
            <person name="Castanera R."/>
            <person name="Culley D.E."/>
            <person name="Daum C."/>
            <person name="Ezra D."/>
            <person name="Gonzalez J.B."/>
            <person name="Henrissat B."/>
            <person name="Kuo A."/>
            <person name="Liang C."/>
            <person name="Lipzen A."/>
            <person name="Lutzoni F."/>
            <person name="Magnuson J."/>
            <person name="Mondo S."/>
            <person name="Nolan M."/>
            <person name="Ohm R."/>
            <person name="Pangilinan J."/>
            <person name="Park H.-J.H."/>
            <person name="Ramirez L."/>
            <person name="Alfaro M."/>
            <person name="Sun H."/>
            <person name="Tritt A."/>
            <person name="Yoshinaga Y."/>
            <person name="Zwiers L.-H.L."/>
            <person name="Turgeon B.G."/>
            <person name="Goodwin S.B."/>
            <person name="Spatafora J.W."/>
            <person name="Crous P.W."/>
            <person name="Grigoriev I.V."/>
        </authorList>
    </citation>
    <scope>NUCLEOTIDE SEQUENCE [LARGE SCALE GENOMIC DNA]</scope>
    <source>
        <strain evidence="8 9">CBS 611.86</strain>
    </source>
</reference>
<evidence type="ECO:0000313" key="8">
    <source>
        <dbReference type="EMBL" id="KAF2870156.1"/>
    </source>
</evidence>
<keyword evidence="9" id="KW-1185">Reference proteome</keyword>
<keyword evidence="6" id="KW-0539">Nucleus</keyword>
<evidence type="ECO:0000259" key="7">
    <source>
        <dbReference type="Pfam" id="PF00172"/>
    </source>
</evidence>
<name>A0A7C8M6P3_9PLEO</name>
<dbReference type="PANTHER" id="PTHR36206">
    <property type="entry name" value="ASPERCRYPTIN BIOSYNTHESIS CLUSTER-SPECIFIC TRANSCRIPTION REGULATOR ATNN-RELATED"/>
    <property type="match status" value="1"/>
</dbReference>
<dbReference type="Pfam" id="PF00172">
    <property type="entry name" value="Zn_clus"/>
    <property type="match status" value="1"/>
</dbReference>
<keyword evidence="1" id="KW-0479">Metal-binding</keyword>
<comment type="caution">
    <text evidence="8">The sequence shown here is derived from an EMBL/GenBank/DDBJ whole genome shotgun (WGS) entry which is preliminary data.</text>
</comment>
<dbReference type="EMBL" id="JAADJZ010000014">
    <property type="protein sequence ID" value="KAF2870156.1"/>
    <property type="molecule type" value="Genomic_DNA"/>
</dbReference>
<gene>
    <name evidence="8" type="ORF">BDV95DRAFT_595706</name>
</gene>
<dbReference type="Proteomes" id="UP000481861">
    <property type="component" value="Unassembled WGS sequence"/>
</dbReference>
<dbReference type="OrthoDB" id="3172332at2759"/>
<evidence type="ECO:0000256" key="1">
    <source>
        <dbReference type="ARBA" id="ARBA00022723"/>
    </source>
</evidence>
<dbReference type="InterPro" id="IPR021858">
    <property type="entry name" value="Fun_TF"/>
</dbReference>
<dbReference type="InterPro" id="IPR001138">
    <property type="entry name" value="Zn2Cys6_DnaBD"/>
</dbReference>
<dbReference type="InterPro" id="IPR036864">
    <property type="entry name" value="Zn2-C6_fun-type_DNA-bd_sf"/>
</dbReference>
<keyword evidence="4" id="KW-0238">DNA-binding</keyword>
<dbReference type="Gene3D" id="4.10.240.10">
    <property type="entry name" value="Zn(2)-C6 fungal-type DNA-binding domain"/>
    <property type="match status" value="1"/>
</dbReference>
<dbReference type="AlphaFoldDB" id="A0A7C8M6P3"/>
<keyword evidence="5" id="KW-0804">Transcription</keyword>
<evidence type="ECO:0000313" key="9">
    <source>
        <dbReference type="Proteomes" id="UP000481861"/>
    </source>
</evidence>
<protein>
    <recommendedName>
        <fullName evidence="7">Zn(2)-C6 fungal-type domain-containing protein</fullName>
    </recommendedName>
</protein>
<proteinExistence type="predicted"/>
<evidence type="ECO:0000256" key="2">
    <source>
        <dbReference type="ARBA" id="ARBA00022833"/>
    </source>
</evidence>
<dbReference type="GO" id="GO:0003677">
    <property type="term" value="F:DNA binding"/>
    <property type="evidence" value="ECO:0007669"/>
    <property type="project" value="UniProtKB-KW"/>
</dbReference>
<evidence type="ECO:0000256" key="3">
    <source>
        <dbReference type="ARBA" id="ARBA00023015"/>
    </source>
</evidence>
<dbReference type="GO" id="GO:0000981">
    <property type="term" value="F:DNA-binding transcription factor activity, RNA polymerase II-specific"/>
    <property type="evidence" value="ECO:0007669"/>
    <property type="project" value="InterPro"/>
</dbReference>
<organism evidence="8 9">
    <name type="scientific">Massariosphaeria phaeospora</name>
    <dbReference type="NCBI Taxonomy" id="100035"/>
    <lineage>
        <taxon>Eukaryota</taxon>
        <taxon>Fungi</taxon>
        <taxon>Dikarya</taxon>
        <taxon>Ascomycota</taxon>
        <taxon>Pezizomycotina</taxon>
        <taxon>Dothideomycetes</taxon>
        <taxon>Pleosporomycetidae</taxon>
        <taxon>Pleosporales</taxon>
        <taxon>Pleosporales incertae sedis</taxon>
        <taxon>Massariosphaeria</taxon>
    </lineage>
</organism>
<evidence type="ECO:0000256" key="4">
    <source>
        <dbReference type="ARBA" id="ARBA00023125"/>
    </source>
</evidence>